<feature type="region of interest" description="Disordered" evidence="1">
    <location>
        <begin position="1"/>
        <end position="325"/>
    </location>
</feature>
<feature type="compositionally biased region" description="Polar residues" evidence="1">
    <location>
        <begin position="789"/>
        <end position="823"/>
    </location>
</feature>
<dbReference type="Pfam" id="PF13649">
    <property type="entry name" value="Methyltransf_25"/>
    <property type="match status" value="1"/>
</dbReference>
<feature type="compositionally biased region" description="Basic and acidic residues" evidence="1">
    <location>
        <begin position="1253"/>
        <end position="1262"/>
    </location>
</feature>
<evidence type="ECO:0000313" key="4">
    <source>
        <dbReference type="Proteomes" id="UP000008493"/>
    </source>
</evidence>
<dbReference type="HOGENOM" id="CLU_256833_0_0_1"/>
<feature type="region of interest" description="Disordered" evidence="1">
    <location>
        <begin position="991"/>
        <end position="1051"/>
    </location>
</feature>
<dbReference type="KEGG" id="abp:AGABI1DRAFT128427"/>
<organism evidence="3 4">
    <name type="scientific">Agaricus bisporus var. burnettii (strain JB137-S8 / ATCC MYA-4627 / FGSC 10392)</name>
    <name type="common">White button mushroom</name>
    <dbReference type="NCBI Taxonomy" id="597362"/>
    <lineage>
        <taxon>Eukaryota</taxon>
        <taxon>Fungi</taxon>
        <taxon>Dikarya</taxon>
        <taxon>Basidiomycota</taxon>
        <taxon>Agaricomycotina</taxon>
        <taxon>Agaricomycetes</taxon>
        <taxon>Agaricomycetidae</taxon>
        <taxon>Agaricales</taxon>
        <taxon>Agaricineae</taxon>
        <taxon>Agaricaceae</taxon>
        <taxon>Agaricus</taxon>
    </lineage>
</organism>
<dbReference type="SUPFAM" id="SSF53335">
    <property type="entry name" value="S-adenosyl-L-methionine-dependent methyltransferases"/>
    <property type="match status" value="1"/>
</dbReference>
<dbReference type="InterPro" id="IPR029063">
    <property type="entry name" value="SAM-dependent_MTases_sf"/>
</dbReference>
<dbReference type="EMBL" id="JH971390">
    <property type="protein sequence ID" value="EKM79270.1"/>
    <property type="molecule type" value="Genomic_DNA"/>
</dbReference>
<feature type="compositionally biased region" description="Polar residues" evidence="1">
    <location>
        <begin position="768"/>
        <end position="778"/>
    </location>
</feature>
<feature type="region of interest" description="Disordered" evidence="1">
    <location>
        <begin position="399"/>
        <end position="431"/>
    </location>
</feature>
<dbReference type="RefSeq" id="XP_007329986.1">
    <property type="nucleotide sequence ID" value="XM_007329924.1"/>
</dbReference>
<dbReference type="PANTHER" id="PTHR24216">
    <property type="entry name" value="PAXILLIN-RELATED"/>
    <property type="match status" value="1"/>
</dbReference>
<dbReference type="PANTHER" id="PTHR24216:SF65">
    <property type="entry name" value="PAXILLIN-LIKE PROTEIN 1"/>
    <property type="match status" value="1"/>
</dbReference>
<feature type="compositionally biased region" description="Low complexity" evidence="1">
    <location>
        <begin position="749"/>
        <end position="765"/>
    </location>
</feature>
<dbReference type="InParanoid" id="K5XVR7"/>
<feature type="region of interest" description="Disordered" evidence="1">
    <location>
        <begin position="1342"/>
        <end position="1363"/>
    </location>
</feature>
<dbReference type="Gene3D" id="3.40.50.150">
    <property type="entry name" value="Vaccinia Virus protein VP39"/>
    <property type="match status" value="1"/>
</dbReference>
<feature type="compositionally biased region" description="Low complexity" evidence="1">
    <location>
        <begin position="207"/>
        <end position="217"/>
    </location>
</feature>
<feature type="compositionally biased region" description="Polar residues" evidence="1">
    <location>
        <begin position="1"/>
        <end position="16"/>
    </location>
</feature>
<feature type="region of interest" description="Disordered" evidence="1">
    <location>
        <begin position="1149"/>
        <end position="1168"/>
    </location>
</feature>
<feature type="compositionally biased region" description="Low complexity" evidence="1">
    <location>
        <begin position="62"/>
        <end position="71"/>
    </location>
</feature>
<dbReference type="eggNOG" id="ENOG502S6MC">
    <property type="taxonomic scope" value="Eukaryota"/>
</dbReference>
<feature type="domain" description="Methyltransferase" evidence="2">
    <location>
        <begin position="597"/>
        <end position="688"/>
    </location>
</feature>
<feature type="compositionally biased region" description="Polar residues" evidence="1">
    <location>
        <begin position="162"/>
        <end position="174"/>
    </location>
</feature>
<dbReference type="GeneID" id="18826823"/>
<feature type="compositionally biased region" description="Polar residues" evidence="1">
    <location>
        <begin position="723"/>
        <end position="748"/>
    </location>
</feature>
<feature type="compositionally biased region" description="Polar residues" evidence="1">
    <location>
        <begin position="1343"/>
        <end position="1354"/>
    </location>
</feature>
<feature type="region of interest" description="Disordered" evidence="1">
    <location>
        <begin position="340"/>
        <end position="385"/>
    </location>
</feature>
<dbReference type="CDD" id="cd02440">
    <property type="entry name" value="AdoMet_MTases"/>
    <property type="match status" value="1"/>
</dbReference>
<feature type="compositionally biased region" description="Polar residues" evidence="1">
    <location>
        <begin position="119"/>
        <end position="135"/>
    </location>
</feature>
<evidence type="ECO:0000259" key="2">
    <source>
        <dbReference type="Pfam" id="PF13649"/>
    </source>
</evidence>
<feature type="compositionally biased region" description="Low complexity" evidence="1">
    <location>
        <begin position="402"/>
        <end position="413"/>
    </location>
</feature>
<sequence>MSSQSPLHTPSNSNTDIPRFALHGTSSTLPPPPTFPRNGHPAPHRSPSLGTVSIKKRPSGSLVPAPLTQLPPALPLSIPHPGQNPHVKTTVPNPPPPFPKKPTSRPPSVGSLEEVTSLDFRSTEPTMLASPTSANFEVALTPTFQSKSSSVHSRPPSLKSARQPSVRSRSSSTAIGLVEEVTPWELYPPIPERNTKYHNPSQAEPEQTSLTLQTTLTGSVEEVTPWELVPPPETSRKPSSRAPSYLKSVDEISVPQSFDSEGNDYAPSSPGSPAIQPSHISTTSSQDKVQKTGPAEDVTPWELQPGPAFNSAAEDSGDAGQFTGRLRSSLTLAQVEDITPWELHPASSGRRPTDSNASESDRPSISGGGVIKKKPSRSGNPFAANNKTLSDLAFVRGRKHGSLPSKSRLISSSMQPSKHRTSPIEFLPTRPYDDGGEGVFEIPSTHTLTNSSMSLIGAPPSPVNAMLTIDTSTKSQFNPSTADRKILSQLEFVKDAHDKEFVIKGNGYQQQGGGVTPGKLHHVYHEKDAPYPRCYDSRAQDFIRESEKTRYPKNFAISTINSTFAGMFGRSWYVTRYVKVGRGMFLKRLQGQCWILGTGSWVVQAAGEWKDCHFWGIDLVPIQPNFNTLGDRDLKERVHWVHHNILNGLPFEDEQFDYIHIKRIGLGVPENKWDGLFEECNRVLKSGGAFEMIEEDLIFPGKPLDDSQLPRTVSMESNRDPQRWSSQSSQTSNNRIEVQQQPTSPSKASDTLTTPVSSSTTTPGSPLNPMTNLTSMSHVNLPESPAVSPDSTKASLSAIPTNDLSHNSKSTVPPSHIASQSGPTARPTLYVKTPSSAQVNSRFSNSAVSLLNAFGHHASTSGSELAAAIHKRRLSGLTSPTNDEHLHAIRSQGDSSLIVQPEFSVGETPVYTGKQSTRPESYLLRQYMAPMNPRDHTILDTIYSEMLSSRFINAAPLSLLQNYLEYHFTDIRTHPPVLFSFPPTALLHSESRYVTDSEPESESSDDISSDDGEARNALRPKPPKHKNHPGSATARRSRYRSTLGKPMDKNLADTRVLSRRDLVHHQSPYISLDESRAYAFSPSTPGKSTGPMRISRMPNTALNFDLKTLNMHLHLRTVDILECSESMWEWVLRYQADLAKKKTLQGSHAGQRIRPMQSEASLESTASTAPVDPVMNGIAELTREDYEILLANFEMDMQDQASIDYALQEQVNWHVSSSPRDIRRKAFDEACKKWDRWVIEQEKRARYLANHRHPAEPGETRNDNPGPPEQHRYSHGGLLTPSASKDGIIHNQSSGEVKSDKGSLAKQDLSPSSPVPFSPSRLPPHERLSRAFRVYVAWKARDTNSPNQAVTTATGLEAPATPA</sequence>
<feature type="compositionally biased region" description="Low complexity" evidence="1">
    <location>
        <begin position="1158"/>
        <end position="1168"/>
    </location>
</feature>
<feature type="region of interest" description="Disordered" evidence="1">
    <location>
        <begin position="701"/>
        <end position="829"/>
    </location>
</feature>
<feature type="compositionally biased region" description="Acidic residues" evidence="1">
    <location>
        <begin position="997"/>
        <end position="1011"/>
    </location>
</feature>
<dbReference type="Proteomes" id="UP000008493">
    <property type="component" value="Unassembled WGS sequence"/>
</dbReference>
<dbReference type="OrthoDB" id="2013972at2759"/>
<evidence type="ECO:0000256" key="1">
    <source>
        <dbReference type="SAM" id="MobiDB-lite"/>
    </source>
</evidence>
<feature type="compositionally biased region" description="Low complexity" evidence="1">
    <location>
        <begin position="146"/>
        <end position="160"/>
    </location>
</feature>
<keyword evidence="4" id="KW-1185">Reference proteome</keyword>
<name>K5XVR7_AGABU</name>
<feature type="compositionally biased region" description="Polar residues" evidence="1">
    <location>
        <begin position="278"/>
        <end position="287"/>
    </location>
</feature>
<evidence type="ECO:0000313" key="3">
    <source>
        <dbReference type="EMBL" id="EKM79270.1"/>
    </source>
</evidence>
<dbReference type="InterPro" id="IPR041698">
    <property type="entry name" value="Methyltransf_25"/>
</dbReference>
<feature type="region of interest" description="Disordered" evidence="1">
    <location>
        <begin position="1249"/>
        <end position="1326"/>
    </location>
</feature>
<protein>
    <recommendedName>
        <fullName evidence="2">Methyltransferase domain-containing protein</fullName>
    </recommendedName>
</protein>
<proteinExistence type="predicted"/>
<dbReference type="OMA" id="TGTWILN"/>
<accession>K5XVR7</accession>
<reference evidence="4" key="1">
    <citation type="journal article" date="2012" name="Proc. Natl. Acad. Sci. U.S.A.">
        <title>Genome sequence of the button mushroom Agaricus bisporus reveals mechanisms governing adaptation to a humic-rich ecological niche.</title>
        <authorList>
            <person name="Morin E."/>
            <person name="Kohler A."/>
            <person name="Baker A.R."/>
            <person name="Foulongne-Oriol M."/>
            <person name="Lombard V."/>
            <person name="Nagy L.G."/>
            <person name="Ohm R.A."/>
            <person name="Patyshakuliyeva A."/>
            <person name="Brun A."/>
            <person name="Aerts A.L."/>
            <person name="Bailey A.M."/>
            <person name="Billette C."/>
            <person name="Coutinho P.M."/>
            <person name="Deakin G."/>
            <person name="Doddapaneni H."/>
            <person name="Floudas D."/>
            <person name="Grimwood J."/>
            <person name="Hilden K."/>
            <person name="Kuees U."/>
            <person name="LaButti K.M."/>
            <person name="Lapidus A."/>
            <person name="Lindquist E.A."/>
            <person name="Lucas S.M."/>
            <person name="Murat C."/>
            <person name="Riley R.W."/>
            <person name="Salamov A.A."/>
            <person name="Schmutz J."/>
            <person name="Subramanian V."/>
            <person name="Woesten H.A.B."/>
            <person name="Xu J."/>
            <person name="Eastwood D.C."/>
            <person name="Foster G.D."/>
            <person name="Sonnenberg A.S."/>
            <person name="Cullen D."/>
            <person name="de Vries R.P."/>
            <person name="Lundell T."/>
            <person name="Hibbett D.S."/>
            <person name="Henrissat B."/>
            <person name="Burton K.S."/>
            <person name="Kerrigan R.W."/>
            <person name="Challen M.P."/>
            <person name="Grigoriev I.V."/>
            <person name="Martin F."/>
        </authorList>
    </citation>
    <scope>NUCLEOTIDE SEQUENCE [LARGE SCALE GENOMIC DNA]</scope>
    <source>
        <strain evidence="4">JB137-S8 / ATCC MYA-4627 / FGSC 10392</strain>
    </source>
</reference>
<feature type="compositionally biased region" description="Polar residues" evidence="1">
    <location>
        <begin position="197"/>
        <end position="206"/>
    </location>
</feature>
<gene>
    <name evidence="3" type="ORF">AGABI1DRAFT_128427</name>
</gene>